<evidence type="ECO:0000259" key="2">
    <source>
        <dbReference type="Pfam" id="PF08765"/>
    </source>
</evidence>
<dbReference type="InterPro" id="IPR009057">
    <property type="entry name" value="Homeodomain-like_sf"/>
</dbReference>
<reference evidence="3" key="1">
    <citation type="submission" date="2019-10" db="EMBL/GenBank/DDBJ databases">
        <authorList>
            <consortium name="PulseNet: The National Subtyping Network for Foodborne Disease Surveillance"/>
            <person name="Tarr C.L."/>
            <person name="Trees E."/>
            <person name="Katz L.S."/>
            <person name="Carleton-Romer H.A."/>
            <person name="Stroika S."/>
            <person name="Kucerova Z."/>
            <person name="Roache K.F."/>
            <person name="Sabol A.L."/>
            <person name="Besser J."/>
            <person name="Gerner-Smidt P."/>
        </authorList>
    </citation>
    <scope>NUCLEOTIDE SEQUENCE</scope>
    <source>
        <strain evidence="3">PNUSAS111674</strain>
    </source>
</reference>
<comment type="caution">
    <text evidence="3">The sequence shown here is derived from an EMBL/GenBank/DDBJ whole genome shotgun (WGS) entry which is preliminary data.</text>
</comment>
<feature type="domain" description="Mor transcription activator" evidence="2">
    <location>
        <begin position="53"/>
        <end position="143"/>
    </location>
</feature>
<dbReference type="AlphaFoldDB" id="A0A639YP10"/>
<dbReference type="SUPFAM" id="SSF46689">
    <property type="entry name" value="Homeodomain-like"/>
    <property type="match status" value="1"/>
</dbReference>
<gene>
    <name evidence="3" type="ORF">GFE59_13725</name>
</gene>
<feature type="region of interest" description="Disordered" evidence="1">
    <location>
        <begin position="137"/>
        <end position="156"/>
    </location>
</feature>
<evidence type="ECO:0000313" key="3">
    <source>
        <dbReference type="EMBL" id="EDJ5914239.1"/>
    </source>
</evidence>
<protein>
    <submittedName>
        <fullName evidence="3">Mor transcription activator family protein</fullName>
    </submittedName>
</protein>
<organism evidence="3">
    <name type="scientific">Salmonella enterica</name>
    <name type="common">Salmonella choleraesuis</name>
    <dbReference type="NCBI Taxonomy" id="28901"/>
    <lineage>
        <taxon>Bacteria</taxon>
        <taxon>Pseudomonadati</taxon>
        <taxon>Pseudomonadota</taxon>
        <taxon>Gammaproteobacteria</taxon>
        <taxon>Enterobacterales</taxon>
        <taxon>Enterobacteriaceae</taxon>
        <taxon>Salmonella</taxon>
    </lineage>
</organism>
<sequence>MSADITDFSSVKHHLPASALELVDVLGWPAAMRLVSLFGGVSLSGNSGRARGRTGGVHKMLREALTEEEVKKLISHFGCEGFYIPRCDVALRELRNSRFFTELDACVADGLSTRQAMARLCPRFGFSDRYAWSLRRRQKTHNQTPPKGPVQTGLFD</sequence>
<dbReference type="EMBL" id="AAMOUS010000023">
    <property type="protein sequence ID" value="EDJ5914239.1"/>
    <property type="molecule type" value="Genomic_DNA"/>
</dbReference>
<name>A0A639YP10_SALER</name>
<proteinExistence type="predicted"/>
<evidence type="ECO:0000256" key="1">
    <source>
        <dbReference type="SAM" id="MobiDB-lite"/>
    </source>
</evidence>
<dbReference type="InterPro" id="IPR014875">
    <property type="entry name" value="Mor_transcription_activator"/>
</dbReference>
<accession>A0A639YP10</accession>
<dbReference type="Pfam" id="PF08765">
    <property type="entry name" value="Mor"/>
    <property type="match status" value="1"/>
</dbReference>